<comment type="subcellular location">
    <subcellularLocation>
        <location evidence="4">Cytoplasm</location>
    </subcellularLocation>
</comment>
<dbReference type="EC" id="3.2.1.33" evidence="6"/>
<dbReference type="Gene3D" id="3.20.20.80">
    <property type="entry name" value="Glycosidases"/>
    <property type="match status" value="2"/>
</dbReference>
<gene>
    <name evidence="21" type="ORF">TWF506_006331</name>
</gene>
<dbReference type="InterPro" id="IPR029436">
    <property type="entry name" value="AGL_euk_N"/>
</dbReference>
<dbReference type="EC" id="2.4.1.25" evidence="5"/>
<evidence type="ECO:0000256" key="12">
    <source>
        <dbReference type="ARBA" id="ARBA00023056"/>
    </source>
</evidence>
<evidence type="ECO:0000256" key="9">
    <source>
        <dbReference type="ARBA" id="ARBA00022676"/>
    </source>
</evidence>
<evidence type="ECO:0000259" key="18">
    <source>
        <dbReference type="Pfam" id="PF14699"/>
    </source>
</evidence>
<organism evidence="21 22">
    <name type="scientific">Arthrobotrys conoides</name>
    <dbReference type="NCBI Taxonomy" id="74498"/>
    <lineage>
        <taxon>Eukaryota</taxon>
        <taxon>Fungi</taxon>
        <taxon>Dikarya</taxon>
        <taxon>Ascomycota</taxon>
        <taxon>Pezizomycotina</taxon>
        <taxon>Orbiliomycetes</taxon>
        <taxon>Orbiliales</taxon>
        <taxon>Orbiliaceae</taxon>
        <taxon>Arthrobotrys</taxon>
    </lineage>
</organism>
<sequence>MAGEKVHLLVLDDAGVPDVNGTYIRLPPPVEPYILRFQIEGTSSITRQGSLWLNIPEKGKEFHRENYREFKLTPDFSRALTVDVPIHIAGSFGYYVTYSKLPEWDPLSKTQSNGDGTAQTRTPIYHICVSPNLNINGSPLKLDSLALISVVSKWMGPLSNWEPQLARISDRGYNMVHFTPMMWRGESNSPYSIYSQLEFDPEIFGKGNDGVQTVSAIVNSMEKKYKILSLTDVVWNHTANNTLWLEEHPEAGYNCKTAPWLEPAYELDTALLTFSKNLRKLGLPTDLKTTSDLLQVMEGIKTHCIGATRLWEYYVTDTERDTDAGVLAWGAKKWKTLDVDPSWPFQQQARYLSEKGLVGNDRFGERFRRSIDPEVAAGLLHALFGEPSTDEDEYEQQEAKLRKELAKFLDEINLPLYKEYDEDTEEILEQLFNRIKYVRIDDHGPKQGPVSDAFPLIETYFTRLPANKRTSKFEKKELALANNGWIWNADPMVDFAGPTSRAYLRREVIVWGDCVKLRYGKGPQDSPYLWEHMKQYTELMATIFHGFRIDNCHSTPIHVAEYLLDAARLKRSDLYVAAELFSGSEAKDYIFIQRLGINSLIREAMQAWGPGELSRLVHKHGGKPVGSFEQDHVKNEGDGEIRRITASTIHALFADCTHDNETPAQKRVPQDTLPTGALVSMCACATGSVIGFDDINPKLLDVVNERRVYNTDDAALREGGIGWVKKVLNNIHADMGNKGYDETHVHHEGEYITVHRVHPQTHEGYFLIAHTAFSGGSHRGDFNPVYLTDTKVETILSVKLTVSNGEDDRASVFSDPNLIRGLPSKVVNLSPPNVRAEGNNTVVTIPDDFPPGSIALFKTWIPTIDRSVDLDKLAVSDAAEAFKNVSLTDLNFILYRCDSEERDQSDGKIGVYDIPGSGPLVYAGLQGWWSVLKDIIRNNDLGHPLCQHLRNGTWALDYTVFRLETLADQGFDGLRAPAAWLKERFDHIKNLPNFLVPRYFALVIQTAYDAAYDRAIELFSPNIKNGHEFVKSLALVSIQMTGFMKSASLSPFEQTPSMAAGLPHFSSSYMRCWGRDIFISLRGLLIATGRYDDAKAHILAFASVVKHGMIPNLLASGTNPRYNSRDSVWFFLQNIQDYTQLAPNGTSILDEKVKRRFLPFDDTWFPLDDPRAFSKESTIGEVVFECLQRHASGMSFREANAGPNLDSQMKEAGFQIDIHTDWKTGIIFGGNQWNCGTWMDKMGESERAGNKGVPGTPRDGAPIEITGLLFSTLRWVGELSKQGKFKWKGVDIVRSKSVTWEEWQEKLKSSFEKCYYVPIDAGDDSWYDVNPAVVNRRGIYKDLYKTGKEYEDYQLRPNFPIAMTVAPELFDPEHALGALKIADDAIRGPTGMATLDPIDSNYRPYYINWDDNDDFLTSKGRNYHQGPEWLWPTGFFLRAFLHFDLLRKKTLPEKIETFQQIHRRIQLCKKMISETPWAGLTELTQKNGEFCGDSCPTQAWSSSCMIDLFQDASVIVSDPAWEAAGKDTGFGKFKRGFNKATKSFRATQSEDVD</sequence>
<dbReference type="PANTHER" id="PTHR10569:SF2">
    <property type="entry name" value="GLYCOGEN DEBRANCHING ENZYME"/>
    <property type="match status" value="1"/>
</dbReference>
<dbReference type="CDD" id="cd11327">
    <property type="entry name" value="AmyAc_Glg_debranch_2"/>
    <property type="match status" value="1"/>
</dbReference>
<evidence type="ECO:0000313" key="22">
    <source>
        <dbReference type="Proteomes" id="UP001307849"/>
    </source>
</evidence>
<evidence type="ECO:0000259" key="20">
    <source>
        <dbReference type="Pfam" id="PF14702"/>
    </source>
</evidence>
<keyword evidence="14" id="KW-0326">Glycosidase</keyword>
<dbReference type="Proteomes" id="UP001307849">
    <property type="component" value="Unassembled WGS sequence"/>
</dbReference>
<evidence type="ECO:0000256" key="8">
    <source>
        <dbReference type="ARBA" id="ARBA00022490"/>
    </source>
</evidence>
<evidence type="ECO:0000256" key="6">
    <source>
        <dbReference type="ARBA" id="ARBA00012778"/>
    </source>
</evidence>
<evidence type="ECO:0000256" key="4">
    <source>
        <dbReference type="ARBA" id="ARBA00004496"/>
    </source>
</evidence>
<evidence type="ECO:0000256" key="13">
    <source>
        <dbReference type="ARBA" id="ARBA00023268"/>
    </source>
</evidence>
<evidence type="ECO:0000256" key="16">
    <source>
        <dbReference type="ARBA" id="ARBA00031477"/>
    </source>
</evidence>
<comment type="catalytic activity">
    <reaction evidence="1">
        <text>Transfers a segment of a (1-&gt;4)-alpha-D-glucan to a new position in an acceptor, which may be glucose or a (1-&gt;4)-alpha-D-glucan.</text>
        <dbReference type="EC" id="2.4.1.25"/>
    </reaction>
</comment>
<evidence type="ECO:0000256" key="14">
    <source>
        <dbReference type="ARBA" id="ARBA00023295"/>
    </source>
</evidence>
<dbReference type="Pfam" id="PF14701">
    <property type="entry name" value="hDGE_amylase"/>
    <property type="match status" value="1"/>
</dbReference>
<comment type="caution">
    <text evidence="21">The sequence shown here is derived from an EMBL/GenBank/DDBJ whole genome shotgun (WGS) entry which is preliminary data.</text>
</comment>
<name>A0AAN8RU96_9PEZI</name>
<dbReference type="InterPro" id="IPR032788">
    <property type="entry name" value="AGL_central"/>
</dbReference>
<dbReference type="Pfam" id="PF14702">
    <property type="entry name" value="hGDE_central"/>
    <property type="match status" value="1"/>
</dbReference>
<dbReference type="GO" id="GO:0005978">
    <property type="term" value="P:glycogen biosynthetic process"/>
    <property type="evidence" value="ECO:0007669"/>
    <property type="project" value="UniProtKB-KW"/>
</dbReference>
<feature type="domain" description="Glycogen debranching enzyme central" evidence="20">
    <location>
        <begin position="720"/>
        <end position="963"/>
    </location>
</feature>
<keyword evidence="13" id="KW-0511">Multifunctional enzyme</keyword>
<protein>
    <recommendedName>
        <fullName evidence="7">Glycogen debranching enzyme</fullName>
        <ecNumber evidence="5">2.4.1.25</ecNumber>
        <ecNumber evidence="6">3.2.1.33</ecNumber>
    </recommendedName>
    <alternativeName>
        <fullName evidence="16">Glycogen debrancher</fullName>
    </alternativeName>
</protein>
<comment type="function">
    <text evidence="3">Multifunctional enzyme acting as 1,4-alpha-D-glucan:1,4-alpha-D-glucan 4-alpha-D-glycosyltransferase and amylo-1,6-glucosidase in glycogen degradation.</text>
</comment>
<feature type="domain" description="Eukaryotic glycogen debranching enzyme N-terminal" evidence="18">
    <location>
        <begin position="35"/>
        <end position="136"/>
    </location>
</feature>
<reference evidence="21 22" key="1">
    <citation type="submission" date="2019-10" db="EMBL/GenBank/DDBJ databases">
        <authorList>
            <person name="Palmer J.M."/>
        </authorList>
    </citation>
    <scope>NUCLEOTIDE SEQUENCE [LARGE SCALE GENOMIC DNA]</scope>
    <source>
        <strain evidence="21 22">TWF506</strain>
    </source>
</reference>
<dbReference type="FunFam" id="3.20.20.80:FF:000070">
    <property type="entry name" value="GDB1p Glycogen debranching enzyme"/>
    <property type="match status" value="1"/>
</dbReference>
<dbReference type="InterPro" id="IPR008928">
    <property type="entry name" value="6-hairpin_glycosidase_sf"/>
</dbReference>
<evidence type="ECO:0000313" key="21">
    <source>
        <dbReference type="EMBL" id="KAK6516422.1"/>
    </source>
</evidence>
<dbReference type="EMBL" id="JAVHJM010000003">
    <property type="protein sequence ID" value="KAK6516422.1"/>
    <property type="molecule type" value="Genomic_DNA"/>
</dbReference>
<feature type="domain" description="Glycogen debranching enzyme C-terminal" evidence="17">
    <location>
        <begin position="1053"/>
        <end position="1506"/>
    </location>
</feature>
<dbReference type="PANTHER" id="PTHR10569">
    <property type="entry name" value="GLYCOGEN DEBRANCHING ENZYME"/>
    <property type="match status" value="1"/>
</dbReference>
<dbReference type="GO" id="GO:0004134">
    <property type="term" value="F:4-alpha-glucanotransferase activity"/>
    <property type="evidence" value="ECO:0007669"/>
    <property type="project" value="UniProtKB-EC"/>
</dbReference>
<proteinExistence type="inferred from homology"/>
<dbReference type="GO" id="GO:0005980">
    <property type="term" value="P:glycogen catabolic process"/>
    <property type="evidence" value="ECO:0007669"/>
    <property type="project" value="InterPro"/>
</dbReference>
<keyword evidence="11" id="KW-0378">Hydrolase</keyword>
<accession>A0AAN8RU96</accession>
<evidence type="ECO:0000256" key="15">
    <source>
        <dbReference type="ARBA" id="ARBA00025780"/>
    </source>
</evidence>
<dbReference type="Pfam" id="PF06202">
    <property type="entry name" value="GDE_C"/>
    <property type="match status" value="1"/>
</dbReference>
<dbReference type="Pfam" id="PF14699">
    <property type="entry name" value="hGDE_N"/>
    <property type="match status" value="1"/>
</dbReference>
<dbReference type="SUPFAM" id="SSF48208">
    <property type="entry name" value="Six-hairpin glycosidases"/>
    <property type="match status" value="1"/>
</dbReference>
<evidence type="ECO:0000256" key="5">
    <source>
        <dbReference type="ARBA" id="ARBA00012560"/>
    </source>
</evidence>
<comment type="similarity">
    <text evidence="15">Belongs to the glycogen debranching enzyme family.</text>
</comment>
<keyword evidence="10" id="KW-0808">Transferase</keyword>
<evidence type="ECO:0000256" key="2">
    <source>
        <dbReference type="ARBA" id="ARBA00000927"/>
    </source>
</evidence>
<evidence type="ECO:0000256" key="1">
    <source>
        <dbReference type="ARBA" id="ARBA00000439"/>
    </source>
</evidence>
<evidence type="ECO:0000256" key="7">
    <source>
        <dbReference type="ARBA" id="ARBA00020723"/>
    </source>
</evidence>
<dbReference type="InterPro" id="IPR010401">
    <property type="entry name" value="AGL/Gdb1"/>
</dbReference>
<feature type="domain" description="Glycogen debranching enzyme glucanotransferase" evidence="19">
    <location>
        <begin position="140"/>
        <end position="575"/>
    </location>
</feature>
<keyword evidence="9" id="KW-0328">Glycosyltransferase</keyword>
<dbReference type="InterPro" id="IPR006421">
    <property type="entry name" value="Glycogen_debranch_met"/>
</dbReference>
<dbReference type="GO" id="GO:0005737">
    <property type="term" value="C:cytoplasm"/>
    <property type="evidence" value="ECO:0007669"/>
    <property type="project" value="UniProtKB-SubCell"/>
</dbReference>
<dbReference type="InterPro" id="IPR012341">
    <property type="entry name" value="6hp_glycosidase-like_sf"/>
</dbReference>
<dbReference type="GO" id="GO:0004135">
    <property type="term" value="F:amylo-alpha-1,6-glucosidase activity"/>
    <property type="evidence" value="ECO:0007669"/>
    <property type="project" value="UniProtKB-EC"/>
</dbReference>
<keyword evidence="12" id="KW-0320">Glycogen biosynthesis</keyword>
<evidence type="ECO:0000256" key="10">
    <source>
        <dbReference type="ARBA" id="ARBA00022679"/>
    </source>
</evidence>
<dbReference type="NCBIfam" id="TIGR01531">
    <property type="entry name" value="glyc_debranch"/>
    <property type="match status" value="1"/>
</dbReference>
<keyword evidence="22" id="KW-1185">Reference proteome</keyword>
<evidence type="ECO:0000256" key="3">
    <source>
        <dbReference type="ARBA" id="ARBA00003530"/>
    </source>
</evidence>
<keyword evidence="8" id="KW-0963">Cytoplasm</keyword>
<evidence type="ECO:0000256" key="11">
    <source>
        <dbReference type="ARBA" id="ARBA00022801"/>
    </source>
</evidence>
<dbReference type="InterPro" id="IPR032792">
    <property type="entry name" value="AGL_glucanoTrfase"/>
</dbReference>
<dbReference type="SUPFAM" id="SSF51445">
    <property type="entry name" value="(Trans)glycosidases"/>
    <property type="match status" value="1"/>
</dbReference>
<comment type="catalytic activity">
    <reaction evidence="2">
        <text>Hydrolysis of (1-&gt;6)-alpha-D-glucosidic branch linkages in glycogen phosphorylase limit dextrin.</text>
        <dbReference type="EC" id="3.2.1.33"/>
    </reaction>
</comment>
<dbReference type="FunFam" id="1.50.10.10:FF:000039">
    <property type="entry name" value="Glycogen debranching enzyme Gdb1, putative"/>
    <property type="match status" value="1"/>
</dbReference>
<dbReference type="InterPro" id="IPR017853">
    <property type="entry name" value="GH"/>
</dbReference>
<evidence type="ECO:0000259" key="19">
    <source>
        <dbReference type="Pfam" id="PF14701"/>
    </source>
</evidence>
<evidence type="ECO:0000259" key="17">
    <source>
        <dbReference type="Pfam" id="PF06202"/>
    </source>
</evidence>
<dbReference type="Gene3D" id="1.50.10.10">
    <property type="match status" value="1"/>
</dbReference>
<dbReference type="InterPro" id="IPR032790">
    <property type="entry name" value="GDE_C"/>
</dbReference>
<dbReference type="FunFam" id="3.20.20.80:FF:000242">
    <property type="entry name" value="Glycogen debranching enzyme Gdb1, putative"/>
    <property type="match status" value="1"/>
</dbReference>